<keyword evidence="3" id="KW-1185">Reference proteome</keyword>
<reference evidence="2 3" key="1">
    <citation type="journal article" date="2018" name="Nat. Ecol. Evol.">
        <title>Pezizomycetes genomes reveal the molecular basis of ectomycorrhizal truffle lifestyle.</title>
        <authorList>
            <person name="Murat C."/>
            <person name="Payen T."/>
            <person name="Noel B."/>
            <person name="Kuo A."/>
            <person name="Morin E."/>
            <person name="Chen J."/>
            <person name="Kohler A."/>
            <person name="Krizsan K."/>
            <person name="Balestrini R."/>
            <person name="Da Silva C."/>
            <person name="Montanini B."/>
            <person name="Hainaut M."/>
            <person name="Levati E."/>
            <person name="Barry K.W."/>
            <person name="Belfiori B."/>
            <person name="Cichocki N."/>
            <person name="Clum A."/>
            <person name="Dockter R.B."/>
            <person name="Fauchery L."/>
            <person name="Guy J."/>
            <person name="Iotti M."/>
            <person name="Le Tacon F."/>
            <person name="Lindquist E.A."/>
            <person name="Lipzen A."/>
            <person name="Malagnac F."/>
            <person name="Mello A."/>
            <person name="Molinier V."/>
            <person name="Miyauchi S."/>
            <person name="Poulain J."/>
            <person name="Riccioni C."/>
            <person name="Rubini A."/>
            <person name="Sitrit Y."/>
            <person name="Splivallo R."/>
            <person name="Traeger S."/>
            <person name="Wang M."/>
            <person name="Zifcakova L."/>
            <person name="Wipf D."/>
            <person name="Zambonelli A."/>
            <person name="Paolocci F."/>
            <person name="Nowrousian M."/>
            <person name="Ottonello S."/>
            <person name="Baldrian P."/>
            <person name="Spatafora J.W."/>
            <person name="Henrissat B."/>
            <person name="Nagy L.G."/>
            <person name="Aury J.M."/>
            <person name="Wincker P."/>
            <person name="Grigoriev I.V."/>
            <person name="Bonfante P."/>
            <person name="Martin F.M."/>
        </authorList>
    </citation>
    <scope>NUCLEOTIDE SEQUENCE [LARGE SCALE GENOMIC DNA]</scope>
    <source>
        <strain evidence="2 3">CCBAS932</strain>
    </source>
</reference>
<evidence type="ECO:0000256" key="1">
    <source>
        <dbReference type="SAM" id="MobiDB-lite"/>
    </source>
</evidence>
<feature type="region of interest" description="Disordered" evidence="1">
    <location>
        <begin position="1"/>
        <end position="60"/>
    </location>
</feature>
<name>A0A3N4LH97_9PEZI</name>
<dbReference type="InParanoid" id="A0A3N4LH97"/>
<dbReference type="AlphaFoldDB" id="A0A3N4LH97"/>
<dbReference type="OrthoDB" id="10325753at2759"/>
<accession>A0A3N4LH97</accession>
<proteinExistence type="predicted"/>
<dbReference type="Proteomes" id="UP000277580">
    <property type="component" value="Unassembled WGS sequence"/>
</dbReference>
<sequence>MARSAPFFSVPNLFLNPQEPDPQPRPSTELESESGHSHHNTLVSSPKGSRAFPVHTDQPNGHTVYPRIGSFFHKPYPLQLPSTTAQGPSNYFSICRERERWEFAVETRPERHGEGASCLPHLRAICSSTPPFSVPNSLSYQQLSATPNLEAVFSGLQPVSESSLGQTHQAAPSSHSATENKLQSITRSSDDVEYDWWNKSGTVRAPPSETFWAPEQQVIEWEEAQRERNRRFRLEFSPQEVIRRRNTSPNSLRNEFLG</sequence>
<evidence type="ECO:0000313" key="3">
    <source>
        <dbReference type="Proteomes" id="UP000277580"/>
    </source>
</evidence>
<feature type="region of interest" description="Disordered" evidence="1">
    <location>
        <begin position="163"/>
        <end position="186"/>
    </location>
</feature>
<gene>
    <name evidence="2" type="ORF">P167DRAFT_569803</name>
</gene>
<dbReference type="EMBL" id="ML119106">
    <property type="protein sequence ID" value="RPB17335.1"/>
    <property type="molecule type" value="Genomic_DNA"/>
</dbReference>
<evidence type="ECO:0000313" key="2">
    <source>
        <dbReference type="EMBL" id="RPB17335.1"/>
    </source>
</evidence>
<protein>
    <submittedName>
        <fullName evidence="2">Uncharacterized protein</fullName>
    </submittedName>
</protein>
<organism evidence="2 3">
    <name type="scientific">Morchella conica CCBAS932</name>
    <dbReference type="NCBI Taxonomy" id="1392247"/>
    <lineage>
        <taxon>Eukaryota</taxon>
        <taxon>Fungi</taxon>
        <taxon>Dikarya</taxon>
        <taxon>Ascomycota</taxon>
        <taxon>Pezizomycotina</taxon>
        <taxon>Pezizomycetes</taxon>
        <taxon>Pezizales</taxon>
        <taxon>Morchellaceae</taxon>
        <taxon>Morchella</taxon>
    </lineage>
</organism>